<organism evidence="2">
    <name type="scientific">uncultured Friedmanniella sp</name>
    <dbReference type="NCBI Taxonomy" id="335381"/>
    <lineage>
        <taxon>Bacteria</taxon>
        <taxon>Bacillati</taxon>
        <taxon>Actinomycetota</taxon>
        <taxon>Actinomycetes</taxon>
        <taxon>Propionibacteriales</taxon>
        <taxon>Nocardioidaceae</taxon>
        <taxon>Friedmanniella</taxon>
        <taxon>environmental samples</taxon>
    </lineage>
</organism>
<dbReference type="AlphaFoldDB" id="A0A6J4K7E6"/>
<reference evidence="2" key="1">
    <citation type="submission" date="2020-02" db="EMBL/GenBank/DDBJ databases">
        <authorList>
            <person name="Meier V. D."/>
        </authorList>
    </citation>
    <scope>NUCLEOTIDE SEQUENCE</scope>
    <source>
        <strain evidence="2">AVDCRST_MAG48</strain>
    </source>
</reference>
<evidence type="ECO:0000313" key="2">
    <source>
        <dbReference type="EMBL" id="CAA9297553.1"/>
    </source>
</evidence>
<accession>A0A6J4K7E6</accession>
<name>A0A6J4K7E6_9ACTN</name>
<proteinExistence type="predicted"/>
<feature type="compositionally biased region" description="Basic residues" evidence="1">
    <location>
        <begin position="143"/>
        <end position="158"/>
    </location>
</feature>
<feature type="compositionally biased region" description="Basic residues" evidence="1">
    <location>
        <begin position="76"/>
        <end position="116"/>
    </location>
</feature>
<feature type="non-terminal residue" evidence="2">
    <location>
        <position position="158"/>
    </location>
</feature>
<feature type="region of interest" description="Disordered" evidence="1">
    <location>
        <begin position="1"/>
        <end position="158"/>
    </location>
</feature>
<feature type="compositionally biased region" description="Basic residues" evidence="1">
    <location>
        <begin position="29"/>
        <end position="54"/>
    </location>
</feature>
<evidence type="ECO:0000256" key="1">
    <source>
        <dbReference type="SAM" id="MobiDB-lite"/>
    </source>
</evidence>
<sequence>GPIHRHRDRCRARRAAGLRPAPPQDAGGHHPRRRPSAAVPRRRRGRRARPHRHLLLPGPRQDPQRRAPARGLGLRALRRLGRTVGAGRRRRRGAAHARGRGRPRRLLPLHRRRAPRLGRVPRGDAAAGQVADPPHPDPVGPGGHRRLPRRRRGAAGRL</sequence>
<protein>
    <submittedName>
        <fullName evidence="2">Pyridoxine 5'-phosphate oxidase, Rv1155</fullName>
    </submittedName>
</protein>
<gene>
    <name evidence="2" type="ORF">AVDCRST_MAG48-1052</name>
</gene>
<feature type="non-terminal residue" evidence="2">
    <location>
        <position position="1"/>
    </location>
</feature>
<feature type="compositionally biased region" description="Basic residues" evidence="1">
    <location>
        <begin position="1"/>
        <end position="16"/>
    </location>
</feature>
<dbReference type="EMBL" id="CADCTS010000153">
    <property type="protein sequence ID" value="CAA9297553.1"/>
    <property type="molecule type" value="Genomic_DNA"/>
</dbReference>